<dbReference type="RefSeq" id="WP_109228929.1">
    <property type="nucleotide sequence ID" value="NZ_PYHR01000002.1"/>
</dbReference>
<reference evidence="3 4" key="1">
    <citation type="submission" date="2018-03" db="EMBL/GenBank/DDBJ databases">
        <title>Genome assembly of novel Miniimonas species PCH200.</title>
        <authorList>
            <person name="Thakur V."/>
            <person name="Kumar V."/>
            <person name="Singh D."/>
        </authorList>
    </citation>
    <scope>NUCLEOTIDE SEQUENCE [LARGE SCALE GENOMIC DNA]</scope>
    <source>
        <strain evidence="3 4">PCH200</strain>
    </source>
</reference>
<dbReference type="Proteomes" id="UP000245166">
    <property type="component" value="Unassembled WGS sequence"/>
</dbReference>
<evidence type="ECO:0000256" key="1">
    <source>
        <dbReference type="SAM" id="MobiDB-lite"/>
    </source>
</evidence>
<name>A0A2U1ZU91_9MICO</name>
<dbReference type="PROSITE" id="PS51257">
    <property type="entry name" value="PROKAR_LIPOPROTEIN"/>
    <property type="match status" value="1"/>
</dbReference>
<gene>
    <name evidence="3" type="ORF">C8046_07675</name>
</gene>
<keyword evidence="4" id="KW-1185">Reference proteome</keyword>
<evidence type="ECO:0000256" key="2">
    <source>
        <dbReference type="SAM" id="SignalP"/>
    </source>
</evidence>
<proteinExistence type="predicted"/>
<dbReference type="EMBL" id="PYHR01000002">
    <property type="protein sequence ID" value="PWD50548.1"/>
    <property type="molecule type" value="Genomic_DNA"/>
</dbReference>
<comment type="caution">
    <text evidence="3">The sequence shown here is derived from an EMBL/GenBank/DDBJ whole genome shotgun (WGS) entry which is preliminary data.</text>
</comment>
<organism evidence="3 4">
    <name type="scientific">Serinibacter arcticus</name>
    <dbReference type="NCBI Taxonomy" id="1655435"/>
    <lineage>
        <taxon>Bacteria</taxon>
        <taxon>Bacillati</taxon>
        <taxon>Actinomycetota</taxon>
        <taxon>Actinomycetes</taxon>
        <taxon>Micrococcales</taxon>
        <taxon>Beutenbergiaceae</taxon>
        <taxon>Serinibacter</taxon>
    </lineage>
</organism>
<protein>
    <submittedName>
        <fullName evidence="3">Uncharacterized protein</fullName>
    </submittedName>
</protein>
<dbReference type="AlphaFoldDB" id="A0A2U1ZU91"/>
<evidence type="ECO:0000313" key="3">
    <source>
        <dbReference type="EMBL" id="PWD50548.1"/>
    </source>
</evidence>
<evidence type="ECO:0000313" key="4">
    <source>
        <dbReference type="Proteomes" id="UP000245166"/>
    </source>
</evidence>
<feature type="chain" id="PRO_5015408287" evidence="2">
    <location>
        <begin position="24"/>
        <end position="307"/>
    </location>
</feature>
<accession>A0A2U1ZU91</accession>
<sequence>MRTTPRPLVVAALITLTAVTACGAPGGSGEPPGSADPPAGGGQDDGVEYHVHAGIEERDGSGPVLCIGPMAAIYPSPPCGGPAVDGLDWDDVPDVSSADGITSGRAHLVGTYRDGTLTLTRPASAESPLTEEETRDAFGSASFEPLCTDPWRGGDEVAAADPMAWEAQNALVEAAQTLPGYVSMFASYSEGHSPEGFSSEEYNVVLSSSAEDADADAAHATLREVWPGWLCVAAQDLPTDADLQAANRAVVDLGERIGWQFSGLGVGVLDVSVVVADPATLAAIHDAVSPWLTPDQVVVHGDLQPIS</sequence>
<dbReference type="OrthoDB" id="5178481at2"/>
<feature type="signal peptide" evidence="2">
    <location>
        <begin position="1"/>
        <end position="23"/>
    </location>
</feature>
<feature type="region of interest" description="Disordered" evidence="1">
    <location>
        <begin position="24"/>
        <end position="47"/>
    </location>
</feature>
<keyword evidence="2" id="KW-0732">Signal</keyword>